<dbReference type="Pfam" id="PF09343">
    <property type="entry name" value="DUF2460"/>
    <property type="match status" value="1"/>
</dbReference>
<accession>A0A8X6H1D3</accession>
<organism evidence="2 3">
    <name type="scientific">Trichonephila clavata</name>
    <name type="common">Joro spider</name>
    <name type="synonym">Nephila clavata</name>
    <dbReference type="NCBI Taxonomy" id="2740835"/>
    <lineage>
        <taxon>Eukaryota</taxon>
        <taxon>Metazoa</taxon>
        <taxon>Ecdysozoa</taxon>
        <taxon>Arthropoda</taxon>
        <taxon>Chelicerata</taxon>
        <taxon>Arachnida</taxon>
        <taxon>Araneae</taxon>
        <taxon>Araneomorphae</taxon>
        <taxon>Entelegynae</taxon>
        <taxon>Araneoidea</taxon>
        <taxon>Nephilidae</taxon>
        <taxon>Trichonephila</taxon>
    </lineage>
</organism>
<dbReference type="InterPro" id="IPR011740">
    <property type="entry name" value="DUF2460"/>
</dbReference>
<feature type="domain" description="DUF2460" evidence="1">
    <location>
        <begin position="53"/>
        <end position="245"/>
    </location>
</feature>
<evidence type="ECO:0000313" key="2">
    <source>
        <dbReference type="EMBL" id="GFR13295.1"/>
    </source>
</evidence>
<gene>
    <name evidence="2" type="primary">wCauA_03000</name>
    <name evidence="2" type="ORF">TNCT_616671</name>
</gene>
<dbReference type="EMBL" id="BMAO01026907">
    <property type="protein sequence ID" value="GFR13295.1"/>
    <property type="molecule type" value="Genomic_DNA"/>
</dbReference>
<dbReference type="NCBIfam" id="TIGR02217">
    <property type="entry name" value="chp_TIGR02217"/>
    <property type="match status" value="1"/>
</dbReference>
<evidence type="ECO:0000259" key="1">
    <source>
        <dbReference type="Pfam" id="PF09343"/>
    </source>
</evidence>
<proteinExistence type="predicted"/>
<name>A0A8X6H1D3_TRICU</name>
<dbReference type="AlphaFoldDB" id="A0A8X6H1D3"/>
<evidence type="ECO:0000313" key="3">
    <source>
        <dbReference type="Proteomes" id="UP000887116"/>
    </source>
</evidence>
<reference evidence="2" key="1">
    <citation type="submission" date="2020-07" db="EMBL/GenBank/DDBJ databases">
        <title>Multicomponent nature underlies the extraordinary mechanical properties of spider dragline silk.</title>
        <authorList>
            <person name="Kono N."/>
            <person name="Nakamura H."/>
            <person name="Mori M."/>
            <person name="Yoshida Y."/>
            <person name="Ohtoshi R."/>
            <person name="Malay A.D."/>
            <person name="Moran D.A.P."/>
            <person name="Tomita M."/>
            <person name="Numata K."/>
            <person name="Arakawa K."/>
        </authorList>
    </citation>
    <scope>NUCLEOTIDE SEQUENCE</scope>
</reference>
<dbReference type="OrthoDB" id="6460246at2759"/>
<keyword evidence="3" id="KW-1185">Reference proteome</keyword>
<protein>
    <submittedName>
        <fullName evidence="2">TIGR02217 family protein</fullName>
    </submittedName>
</protein>
<comment type="caution">
    <text evidence="2">The sequence shown here is derived from an EMBL/GenBank/DDBJ whole genome shotgun (WGS) entry which is preliminary data.</text>
</comment>
<sequence length="246" mass="27960">MNLSIVTVGVTAVNSVVSSTFHSVIYYVKRFQITTFSSTKLFTFTGGHMSFTEIRFPENISYGSTGGPEFSTDVVTTHNGCEQRNINWSHARTRYNIAYGVRSNEQLLELITFFHARKGKAIGFRFKDWSDFIAINQEIGIGDNKKTTFQLIKTYVSGEDKHIRMIKKPVHGTVKIYLNGKEESEYSVNYSTGEITFMKPPVKDAIITASFEFDVPVRFDTDYLNASIDDYGSNSWNNIPLEEVKF</sequence>
<dbReference type="Proteomes" id="UP000887116">
    <property type="component" value="Unassembled WGS sequence"/>
</dbReference>